<keyword evidence="2" id="KW-1185">Reference proteome</keyword>
<comment type="caution">
    <text evidence="1">The sequence shown here is derived from an EMBL/GenBank/DDBJ whole genome shotgun (WGS) entry which is preliminary data.</text>
</comment>
<dbReference type="Proteomes" id="UP000290106">
    <property type="component" value="Unassembled WGS sequence"/>
</dbReference>
<dbReference type="EMBL" id="SDKC01000002">
    <property type="protein sequence ID" value="RXS72532.1"/>
    <property type="molecule type" value="Genomic_DNA"/>
</dbReference>
<dbReference type="RefSeq" id="WP_129259650.1">
    <property type="nucleotide sequence ID" value="NZ_SDKC01000002.1"/>
</dbReference>
<sequence>MTREEKIKIAKWYIREWCFLGENQTIAKNTNDLEVLENIIKTDKSGFACDRCIHGQTELCNRICGYNNQFLKFHFQYVYWKNILVKRNEWDKI</sequence>
<name>A0A4V1NRE0_9FIRM</name>
<accession>A0A4V1NRE0</accession>
<organism evidence="1 2">
    <name type="scientific">Blautia faecicola</name>
    <dbReference type="NCBI Taxonomy" id="2509240"/>
    <lineage>
        <taxon>Bacteria</taxon>
        <taxon>Bacillati</taxon>
        <taxon>Bacillota</taxon>
        <taxon>Clostridia</taxon>
        <taxon>Lachnospirales</taxon>
        <taxon>Lachnospiraceae</taxon>
        <taxon>Blautia</taxon>
    </lineage>
</organism>
<evidence type="ECO:0000313" key="1">
    <source>
        <dbReference type="EMBL" id="RXS72532.1"/>
    </source>
</evidence>
<dbReference type="AlphaFoldDB" id="A0A4V1NRE0"/>
<gene>
    <name evidence="1" type="ORF">ETP43_16250</name>
</gene>
<protein>
    <submittedName>
        <fullName evidence="1">Uncharacterized protein</fullName>
    </submittedName>
</protein>
<evidence type="ECO:0000313" key="2">
    <source>
        <dbReference type="Proteomes" id="UP000290106"/>
    </source>
</evidence>
<proteinExistence type="predicted"/>
<reference evidence="1 2" key="1">
    <citation type="submission" date="2019-01" db="EMBL/GenBank/DDBJ databases">
        <title>Blautia sp. nov. KGMB01111 isolated human feces.</title>
        <authorList>
            <person name="Park J.-E."/>
            <person name="Kim J.-S."/>
            <person name="Park S.-H."/>
        </authorList>
    </citation>
    <scope>NUCLEOTIDE SEQUENCE [LARGE SCALE GENOMIC DNA]</scope>
    <source>
        <strain evidence="1 2">KGMB01111</strain>
    </source>
</reference>